<dbReference type="AlphaFoldDB" id="A2FF93"/>
<protein>
    <submittedName>
        <fullName evidence="1">Uncharacterized protein</fullName>
    </submittedName>
</protein>
<dbReference type="Proteomes" id="UP000001542">
    <property type="component" value="Unassembled WGS sequence"/>
</dbReference>
<accession>A2FF93</accession>
<evidence type="ECO:0000313" key="2">
    <source>
        <dbReference type="Proteomes" id="UP000001542"/>
    </source>
</evidence>
<reference evidence="1" key="2">
    <citation type="journal article" date="2007" name="Science">
        <title>Draft genome sequence of the sexually transmitted pathogen Trichomonas vaginalis.</title>
        <authorList>
            <person name="Carlton J.M."/>
            <person name="Hirt R.P."/>
            <person name="Silva J.C."/>
            <person name="Delcher A.L."/>
            <person name="Schatz M."/>
            <person name="Zhao Q."/>
            <person name="Wortman J.R."/>
            <person name="Bidwell S.L."/>
            <person name="Alsmark U.C.M."/>
            <person name="Besteiro S."/>
            <person name="Sicheritz-Ponten T."/>
            <person name="Noel C.J."/>
            <person name="Dacks J.B."/>
            <person name="Foster P.G."/>
            <person name="Simillion C."/>
            <person name="Van de Peer Y."/>
            <person name="Miranda-Saavedra D."/>
            <person name="Barton G.J."/>
            <person name="Westrop G.D."/>
            <person name="Mueller S."/>
            <person name="Dessi D."/>
            <person name="Fiori P.L."/>
            <person name="Ren Q."/>
            <person name="Paulsen I."/>
            <person name="Zhang H."/>
            <person name="Bastida-Corcuera F.D."/>
            <person name="Simoes-Barbosa A."/>
            <person name="Brown M.T."/>
            <person name="Hayes R.D."/>
            <person name="Mukherjee M."/>
            <person name="Okumura C.Y."/>
            <person name="Schneider R."/>
            <person name="Smith A.J."/>
            <person name="Vanacova S."/>
            <person name="Villalvazo M."/>
            <person name="Haas B.J."/>
            <person name="Pertea M."/>
            <person name="Feldblyum T.V."/>
            <person name="Utterback T.R."/>
            <person name="Shu C.L."/>
            <person name="Osoegawa K."/>
            <person name="de Jong P.J."/>
            <person name="Hrdy I."/>
            <person name="Horvathova L."/>
            <person name="Zubacova Z."/>
            <person name="Dolezal P."/>
            <person name="Malik S.B."/>
            <person name="Logsdon J.M. Jr."/>
            <person name="Henze K."/>
            <person name="Gupta A."/>
            <person name="Wang C.C."/>
            <person name="Dunne R.L."/>
            <person name="Upcroft J.A."/>
            <person name="Upcroft P."/>
            <person name="White O."/>
            <person name="Salzberg S.L."/>
            <person name="Tang P."/>
            <person name="Chiu C.-H."/>
            <person name="Lee Y.-S."/>
            <person name="Embley T.M."/>
            <person name="Coombs G.H."/>
            <person name="Mottram J.C."/>
            <person name="Tachezy J."/>
            <person name="Fraser-Liggett C.M."/>
            <person name="Johnson P.J."/>
        </authorList>
    </citation>
    <scope>NUCLEOTIDE SEQUENCE [LARGE SCALE GENOMIC DNA]</scope>
    <source>
        <strain evidence="1">G3</strain>
    </source>
</reference>
<proteinExistence type="predicted"/>
<dbReference type="VEuPathDB" id="TrichDB:TVAGG3_0878720"/>
<sequence>MFQSKELVTKFFSRFYRVRKNIETSVFEFPKFILQIKDSSNNFSTEEGVFSVDDISFDSTNFIKSSSYRSVVVDAESPNRTSEYPFAIKFSASGEKDVHETLFSSDSELILGFLTLYIAILKKNSQKEEPLTEDSFAKELPKQNEDFIFGETKFISPELNQRMEISQNTVSLKFSPVIVPEKASLKRELISFGLPIKRRIFYINSSRRMRTPLFMKKIKPQFNSIINSQDSSRYQKTYTDDMILKYPEINLPPTKSTSFKFNIAGPLINEFLQTNSSPTSMMQSLQLASQQDSCPPDIKMLFDKLKITIPSKTSSNMNEPGSYIINKIRDINSHLQNQENLSNPIPTEFVKIISSILVDIPKPSVDIRQNLYEFLKKDPKIAKILPNQQISDKLQSVAIVVGRLLLIHKLTSFFKSLANNSKWREENYMVGSLMLSSTFICDIALTISDIEQKHFKGTLTNLKNFTKPIPIETIEGRISLLSHGIVKMQITSDDEQCYEYAYALLIHYICDFFSKDFILPTNVAIRQLRSPWYVFASSLEMQINDCNEITNLVALLKQASNHFAYSPSSLMKVFFLNGLSIGIAWQFILFGAARGSSAKLYKPTAPASNISRVCAVALSIATLRFVNIELNSENVLKYADEFSNMESVY</sequence>
<dbReference type="RefSeq" id="XP_001309353.1">
    <property type="nucleotide sequence ID" value="XM_001309352.1"/>
</dbReference>
<reference evidence="1" key="1">
    <citation type="submission" date="2006-10" db="EMBL/GenBank/DDBJ databases">
        <authorList>
            <person name="Amadeo P."/>
            <person name="Zhao Q."/>
            <person name="Wortman J."/>
            <person name="Fraser-Liggett C."/>
            <person name="Carlton J."/>
        </authorList>
    </citation>
    <scope>NUCLEOTIDE SEQUENCE</scope>
    <source>
        <strain evidence="1">G3</strain>
    </source>
</reference>
<dbReference type="EMBL" id="DS113759">
    <property type="protein sequence ID" value="EAX96423.1"/>
    <property type="molecule type" value="Genomic_DNA"/>
</dbReference>
<dbReference type="KEGG" id="tva:4754193"/>
<evidence type="ECO:0000313" key="1">
    <source>
        <dbReference type="EMBL" id="EAX96423.1"/>
    </source>
</evidence>
<dbReference type="InParanoid" id="A2FF93"/>
<organism evidence="1 2">
    <name type="scientific">Trichomonas vaginalis (strain ATCC PRA-98 / G3)</name>
    <dbReference type="NCBI Taxonomy" id="412133"/>
    <lineage>
        <taxon>Eukaryota</taxon>
        <taxon>Metamonada</taxon>
        <taxon>Parabasalia</taxon>
        <taxon>Trichomonadida</taxon>
        <taxon>Trichomonadidae</taxon>
        <taxon>Trichomonas</taxon>
    </lineage>
</organism>
<name>A2FF93_TRIV3</name>
<keyword evidence="2" id="KW-1185">Reference proteome</keyword>
<dbReference type="VEuPathDB" id="TrichDB:TVAG_441370"/>
<gene>
    <name evidence="1" type="ORF">TVAG_441370</name>
</gene>